<dbReference type="EMBL" id="JBFXLT010000088">
    <property type="protein sequence ID" value="KAL2809453.1"/>
    <property type="molecule type" value="Genomic_DNA"/>
</dbReference>
<sequence>MELDFRACQNPSQQSCRRKTISSGGHEPLPSHRHRQRSATKRPKSRSSAPVHGMGKSSGRHRHGYGQGPRLPFVNGDDTSLQATTCTVPVP</sequence>
<accession>A0ABR4H1Y2</accession>
<organism evidence="2 3">
    <name type="scientific">Aspergillus granulosus</name>
    <dbReference type="NCBI Taxonomy" id="176169"/>
    <lineage>
        <taxon>Eukaryota</taxon>
        <taxon>Fungi</taxon>
        <taxon>Dikarya</taxon>
        <taxon>Ascomycota</taxon>
        <taxon>Pezizomycotina</taxon>
        <taxon>Eurotiomycetes</taxon>
        <taxon>Eurotiomycetidae</taxon>
        <taxon>Eurotiales</taxon>
        <taxon>Aspergillaceae</taxon>
        <taxon>Aspergillus</taxon>
        <taxon>Aspergillus subgen. Nidulantes</taxon>
    </lineage>
</organism>
<gene>
    <name evidence="2" type="ORF">BJX63DRAFT_354887</name>
</gene>
<name>A0ABR4H1Y2_9EURO</name>
<comment type="caution">
    <text evidence="2">The sequence shown here is derived from an EMBL/GenBank/DDBJ whole genome shotgun (WGS) entry which is preliminary data.</text>
</comment>
<feature type="compositionally biased region" description="Basic residues" evidence="1">
    <location>
        <begin position="31"/>
        <end position="45"/>
    </location>
</feature>
<reference evidence="2 3" key="1">
    <citation type="submission" date="2024-07" db="EMBL/GenBank/DDBJ databases">
        <title>Section-level genome sequencing and comparative genomics of Aspergillus sections Usti and Cavernicolus.</title>
        <authorList>
            <consortium name="Lawrence Berkeley National Laboratory"/>
            <person name="Nybo J.L."/>
            <person name="Vesth T.C."/>
            <person name="Theobald S."/>
            <person name="Frisvad J.C."/>
            <person name="Larsen T.O."/>
            <person name="Kjaerboelling I."/>
            <person name="Rothschild-Mancinelli K."/>
            <person name="Lyhne E.K."/>
            <person name="Kogle M.E."/>
            <person name="Barry K."/>
            <person name="Clum A."/>
            <person name="Na H."/>
            <person name="Ledsgaard L."/>
            <person name="Lin J."/>
            <person name="Lipzen A."/>
            <person name="Kuo A."/>
            <person name="Riley R."/>
            <person name="Mondo S."/>
            <person name="Labutti K."/>
            <person name="Haridas S."/>
            <person name="Pangalinan J."/>
            <person name="Salamov A.A."/>
            <person name="Simmons B.A."/>
            <person name="Magnuson J.K."/>
            <person name="Chen J."/>
            <person name="Drula E."/>
            <person name="Henrissat B."/>
            <person name="Wiebenga A."/>
            <person name="Lubbers R.J."/>
            <person name="Gomes A.C."/>
            <person name="Makela M.R."/>
            <person name="Stajich J."/>
            <person name="Grigoriev I.V."/>
            <person name="Mortensen U.H."/>
            <person name="De Vries R.P."/>
            <person name="Baker S.E."/>
            <person name="Andersen M.R."/>
        </authorList>
    </citation>
    <scope>NUCLEOTIDE SEQUENCE [LARGE SCALE GENOMIC DNA]</scope>
    <source>
        <strain evidence="2 3">CBS 588.65</strain>
    </source>
</reference>
<protein>
    <submittedName>
        <fullName evidence="2">Uncharacterized protein</fullName>
    </submittedName>
</protein>
<evidence type="ECO:0000313" key="3">
    <source>
        <dbReference type="Proteomes" id="UP001610334"/>
    </source>
</evidence>
<dbReference type="Proteomes" id="UP001610334">
    <property type="component" value="Unassembled WGS sequence"/>
</dbReference>
<feature type="compositionally biased region" description="Polar residues" evidence="1">
    <location>
        <begin position="77"/>
        <end position="91"/>
    </location>
</feature>
<proteinExistence type="predicted"/>
<evidence type="ECO:0000313" key="2">
    <source>
        <dbReference type="EMBL" id="KAL2809453.1"/>
    </source>
</evidence>
<feature type="region of interest" description="Disordered" evidence="1">
    <location>
        <begin position="1"/>
        <end position="91"/>
    </location>
</feature>
<keyword evidence="3" id="KW-1185">Reference proteome</keyword>
<evidence type="ECO:0000256" key="1">
    <source>
        <dbReference type="SAM" id="MobiDB-lite"/>
    </source>
</evidence>